<comment type="caution">
    <text evidence="1">The sequence shown here is derived from an EMBL/GenBank/DDBJ whole genome shotgun (WGS) entry which is preliminary data.</text>
</comment>
<sequence length="117" mass="12828">MPAISQTKANMEDPREHAVWALSPVPIDENGTPLVLPLMALQFISEHLWRCGFRHHPEFQEIVASEDSHTAFMAGGVAWMPATEAQATPPEVDLSALSEAEVAAVEAALERRKKGTR</sequence>
<organism evidence="1 2">
    <name type="scientific">Corynebacterium mastitidis</name>
    <dbReference type="NCBI Taxonomy" id="161890"/>
    <lineage>
        <taxon>Bacteria</taxon>
        <taxon>Bacillati</taxon>
        <taxon>Actinomycetota</taxon>
        <taxon>Actinomycetes</taxon>
        <taxon>Mycobacteriales</taxon>
        <taxon>Corynebacteriaceae</taxon>
        <taxon>Corynebacterium</taxon>
    </lineage>
</organism>
<protein>
    <recommendedName>
        <fullName evidence="3">DUF2744 domain-containing protein</fullName>
    </recommendedName>
</protein>
<dbReference type="Pfam" id="PF10910">
    <property type="entry name" value="Phage_gene29"/>
    <property type="match status" value="1"/>
</dbReference>
<reference evidence="1 2" key="1">
    <citation type="submission" date="2017-12" db="EMBL/GenBank/DDBJ databases">
        <title>Corynebacterium mastitidis 16-1433 Genome.</title>
        <authorList>
            <person name="Gulvik C.A."/>
        </authorList>
    </citation>
    <scope>NUCLEOTIDE SEQUENCE [LARGE SCALE GENOMIC DNA]</scope>
    <source>
        <strain evidence="1 2">16-1433</strain>
    </source>
</reference>
<dbReference type="RefSeq" id="WP_101173158.1">
    <property type="nucleotide sequence ID" value="NZ_JAKRKB010000012.1"/>
</dbReference>
<dbReference type="EMBL" id="PJAF01000006">
    <property type="protein sequence ID" value="PKF69156.1"/>
    <property type="molecule type" value="Genomic_DNA"/>
</dbReference>
<dbReference type="Proteomes" id="UP000233249">
    <property type="component" value="Unassembled WGS sequence"/>
</dbReference>
<dbReference type="OrthoDB" id="4419629at2"/>
<dbReference type="STRING" id="1121365.GCA_000375365_02215"/>
<evidence type="ECO:0008006" key="3">
    <source>
        <dbReference type="Google" id="ProtNLM"/>
    </source>
</evidence>
<evidence type="ECO:0000313" key="1">
    <source>
        <dbReference type="EMBL" id="PKF69156.1"/>
    </source>
</evidence>
<gene>
    <name evidence="1" type="ORF">CXB45_03150</name>
</gene>
<dbReference type="InterPro" id="IPR021226">
    <property type="entry name" value="Phage_gene29"/>
</dbReference>
<dbReference type="AlphaFoldDB" id="A0A2N0X8W8"/>
<accession>A0A2N0X8W8</accession>
<proteinExistence type="predicted"/>
<name>A0A2N0X8W8_9CORY</name>
<evidence type="ECO:0000313" key="2">
    <source>
        <dbReference type="Proteomes" id="UP000233249"/>
    </source>
</evidence>